<organism evidence="1 2">
    <name type="scientific">Aspergillus minisclerotigenes</name>
    <dbReference type="NCBI Taxonomy" id="656917"/>
    <lineage>
        <taxon>Eukaryota</taxon>
        <taxon>Fungi</taxon>
        <taxon>Dikarya</taxon>
        <taxon>Ascomycota</taxon>
        <taxon>Pezizomycotina</taxon>
        <taxon>Eurotiomycetes</taxon>
        <taxon>Eurotiomycetidae</taxon>
        <taxon>Eurotiales</taxon>
        <taxon>Aspergillaceae</taxon>
        <taxon>Aspergillus</taxon>
        <taxon>Aspergillus subgen. Circumdati</taxon>
    </lineage>
</organism>
<proteinExistence type="predicted"/>
<name>A0A5N6INQ4_9EURO</name>
<accession>A0A5N6INQ4</accession>
<gene>
    <name evidence="1" type="ORF">BDV30DRAFT_62820</name>
</gene>
<evidence type="ECO:0000313" key="1">
    <source>
        <dbReference type="EMBL" id="KAB8266763.1"/>
    </source>
</evidence>
<dbReference type="Proteomes" id="UP000326289">
    <property type="component" value="Unassembled WGS sequence"/>
</dbReference>
<dbReference type="EMBL" id="ML732938">
    <property type="protein sequence ID" value="KAB8266763.1"/>
    <property type="molecule type" value="Genomic_DNA"/>
</dbReference>
<sequence length="156" mass="17718">MRAFPVAKFKNVPNAAPRPDLSLGYSLIRRYSHADRHPMHQTLSDVKGKTDQYALVRSRGMIAILDLKDDLHKLSRFTPGSWLWREQEQLACRYVKFGLQELLDIAASAVGAQSCTRARKASEGQYNKVLFLTMDNGRELIATIAAHRRKKTFNTS</sequence>
<keyword evidence="2" id="KW-1185">Reference proteome</keyword>
<dbReference type="AlphaFoldDB" id="A0A5N6INQ4"/>
<protein>
    <submittedName>
        <fullName evidence="1">Uncharacterized protein</fullName>
    </submittedName>
</protein>
<evidence type="ECO:0000313" key="2">
    <source>
        <dbReference type="Proteomes" id="UP000326289"/>
    </source>
</evidence>
<reference evidence="1 2" key="1">
    <citation type="submission" date="2019-04" db="EMBL/GenBank/DDBJ databases">
        <title>Fungal friends and foes A comparative genomics study of 23 Aspergillus species from section Flavi.</title>
        <authorList>
            <consortium name="DOE Joint Genome Institute"/>
            <person name="Kjaerbolling I."/>
            <person name="Vesth T.C."/>
            <person name="Frisvad J.C."/>
            <person name="Nybo J.L."/>
            <person name="Theobald S."/>
            <person name="Kildgaard S."/>
            <person name="Petersen T.I."/>
            <person name="Kuo A."/>
            <person name="Sato A."/>
            <person name="Lyhne E.K."/>
            <person name="Kogle M.E."/>
            <person name="Wiebenga A."/>
            <person name="Kun R.S."/>
            <person name="Lubbers R.J."/>
            <person name="Makela M.R."/>
            <person name="Barry K."/>
            <person name="Chovatia M."/>
            <person name="Clum A."/>
            <person name="Daum C."/>
            <person name="Haridas S."/>
            <person name="He G."/>
            <person name="LaButti K."/>
            <person name="Lipzen A."/>
            <person name="Mondo S."/>
            <person name="Pangilinan J."/>
            <person name="Riley R."/>
            <person name="Salamov A."/>
            <person name="Simmons B.A."/>
            <person name="Magnuson J.K."/>
            <person name="Henrissat B."/>
            <person name="Mortensen U.H."/>
            <person name="Larsen T.O."/>
            <person name="De vries R.P."/>
            <person name="Grigoriev I.V."/>
            <person name="Machida M."/>
            <person name="Baker S.E."/>
            <person name="Andersen M.R."/>
        </authorList>
    </citation>
    <scope>NUCLEOTIDE SEQUENCE [LARGE SCALE GENOMIC DNA]</scope>
    <source>
        <strain evidence="1 2">CBS 117635</strain>
    </source>
</reference>